<protein>
    <recommendedName>
        <fullName evidence="2">HAT C-terminal dimerisation domain-containing protein</fullName>
    </recommendedName>
</protein>
<dbReference type="GO" id="GO:0046983">
    <property type="term" value="F:protein dimerization activity"/>
    <property type="evidence" value="ECO:0007669"/>
    <property type="project" value="InterPro"/>
</dbReference>
<evidence type="ECO:0000256" key="1">
    <source>
        <dbReference type="SAM" id="MobiDB-lite"/>
    </source>
</evidence>
<dbReference type="InterPro" id="IPR008906">
    <property type="entry name" value="HATC_C_dom"/>
</dbReference>
<accession>A0A9Q3CJT3</accession>
<dbReference type="SUPFAM" id="SSF53098">
    <property type="entry name" value="Ribonuclease H-like"/>
    <property type="match status" value="1"/>
</dbReference>
<organism evidence="3 4">
    <name type="scientific">Austropuccinia psidii MF-1</name>
    <dbReference type="NCBI Taxonomy" id="1389203"/>
    <lineage>
        <taxon>Eukaryota</taxon>
        <taxon>Fungi</taxon>
        <taxon>Dikarya</taxon>
        <taxon>Basidiomycota</taxon>
        <taxon>Pucciniomycotina</taxon>
        <taxon>Pucciniomycetes</taxon>
        <taxon>Pucciniales</taxon>
        <taxon>Sphaerophragmiaceae</taxon>
        <taxon>Austropuccinia</taxon>
    </lineage>
</organism>
<evidence type="ECO:0000259" key="2">
    <source>
        <dbReference type="Pfam" id="PF05699"/>
    </source>
</evidence>
<evidence type="ECO:0000313" key="4">
    <source>
        <dbReference type="Proteomes" id="UP000765509"/>
    </source>
</evidence>
<dbReference type="InterPro" id="IPR012337">
    <property type="entry name" value="RNaseH-like_sf"/>
</dbReference>
<feature type="region of interest" description="Disordered" evidence="1">
    <location>
        <begin position="208"/>
        <end position="254"/>
    </location>
</feature>
<feature type="compositionally biased region" description="Polar residues" evidence="1">
    <location>
        <begin position="243"/>
        <end position="253"/>
    </location>
</feature>
<evidence type="ECO:0000313" key="3">
    <source>
        <dbReference type="EMBL" id="MBW0485223.1"/>
    </source>
</evidence>
<dbReference type="OrthoDB" id="1715602at2759"/>
<dbReference type="Pfam" id="PF05699">
    <property type="entry name" value="Dimer_Tnp_hAT"/>
    <property type="match status" value="1"/>
</dbReference>
<proteinExistence type="predicted"/>
<dbReference type="EMBL" id="AVOT02008064">
    <property type="protein sequence ID" value="MBW0485223.1"/>
    <property type="molecule type" value="Genomic_DNA"/>
</dbReference>
<dbReference type="AlphaFoldDB" id="A0A9Q3CJT3"/>
<dbReference type="PANTHER" id="PTHR47611:SF1">
    <property type="entry name" value="CCHC-TYPE DOMAIN-CONTAINING PROTEIN"/>
    <property type="match status" value="1"/>
</dbReference>
<sequence length="564" mass="62997">MPQLGEQEERGNLDEIYSLSSGEGSSSECEIQQFFSEPPEPKSTNMLQFWKTQAKVFPTLASMAHKYLSISATSAPLERVFSGGRKIITYPCASLSSMHASRIGLICLVIPITINKPGESERFVEGNVSAENLISQLECSPPQTFRPSDVGVASTGESSHSFFLGLNTQCEYSAGLSTSHSSIKAHQSQVSDLSNFLANGLLANEPQLHTESQQHQPSTSLGCTRKRKSRISYSSDAEESDTSVESNTSQPSSGKALEGILENLQPKAKKDQKLGTVSESQKKALYSVEEEQVKRTLRIFTPVNGDEKGQISTTKGTRSSISLYRTCMKTIIRREIEALGNDKRYGRLKNTLDAKIILGEAEINEQKDVVGKRLIKLNEHISKSFVGYSKTFPWQKNTLTKISQFIETCTKLVFADIRLITESHYPALMSLEEVRHAQLEALDMLEHIWILVFLREGKADEEEFEFELAQIIREVFRVNHRAKGNGFFRLGWFLTAAFMRVKLHGLPSVEWNSRKEFGSAFKTFVGNRAILIHRKSVHNVAAPWSLEFVTTALASSATNWNVLQ</sequence>
<feature type="domain" description="HAT C-terminal dimerisation" evidence="2">
    <location>
        <begin position="30"/>
        <end position="89"/>
    </location>
</feature>
<dbReference type="PANTHER" id="PTHR47611">
    <property type="entry name" value="HAT DIMERISATION DOMAIN, C-TERMINAL"/>
    <property type="match status" value="1"/>
</dbReference>
<dbReference type="Proteomes" id="UP000765509">
    <property type="component" value="Unassembled WGS sequence"/>
</dbReference>
<gene>
    <name evidence="3" type="ORF">O181_024938</name>
</gene>
<keyword evidence="4" id="KW-1185">Reference proteome</keyword>
<feature type="region of interest" description="Disordered" evidence="1">
    <location>
        <begin position="1"/>
        <end position="25"/>
    </location>
</feature>
<feature type="compositionally biased region" description="Polar residues" evidence="1">
    <location>
        <begin position="208"/>
        <end position="222"/>
    </location>
</feature>
<comment type="caution">
    <text evidence="3">The sequence shown here is derived from an EMBL/GenBank/DDBJ whole genome shotgun (WGS) entry which is preliminary data.</text>
</comment>
<reference evidence="3" key="1">
    <citation type="submission" date="2021-03" db="EMBL/GenBank/DDBJ databases">
        <title>Draft genome sequence of rust myrtle Austropuccinia psidii MF-1, a brazilian biotype.</title>
        <authorList>
            <person name="Quecine M.C."/>
            <person name="Pachon D.M.R."/>
            <person name="Bonatelli M.L."/>
            <person name="Correr F.H."/>
            <person name="Franceschini L.M."/>
            <person name="Leite T.F."/>
            <person name="Margarido G.R.A."/>
            <person name="Almeida C.A."/>
            <person name="Ferrarezi J.A."/>
            <person name="Labate C.A."/>
        </authorList>
    </citation>
    <scope>NUCLEOTIDE SEQUENCE</scope>
    <source>
        <strain evidence="3">MF-1</strain>
    </source>
</reference>
<name>A0A9Q3CJT3_9BASI</name>